<evidence type="ECO:0000313" key="2">
    <source>
        <dbReference type="EMBL" id="RDW23590.1"/>
    </source>
</evidence>
<reference evidence="2 3" key="1">
    <citation type="submission" date="2018-07" db="EMBL/GenBank/DDBJ databases">
        <title>Draft Genome Assemblies for Five Robust Yarrowia lipolytica Strains Exhibiting High Lipid Production and Pentose Sugar Utilization and Sugar Alcohol Secretion from Undetoxified Lignocellulosic Biomass Hydrolysates.</title>
        <authorList>
            <consortium name="DOE Joint Genome Institute"/>
            <person name="Walker C."/>
            <person name="Ryu S."/>
            <person name="Na H."/>
            <person name="Zane M."/>
            <person name="LaButti K."/>
            <person name="Lipzen A."/>
            <person name="Haridas S."/>
            <person name="Barry K."/>
            <person name="Grigoriev I.V."/>
            <person name="Quarterman J."/>
            <person name="Slininger P."/>
            <person name="Dien B."/>
            <person name="Trinh C.T."/>
        </authorList>
    </citation>
    <scope>NUCLEOTIDE SEQUENCE [LARGE SCALE GENOMIC DNA]</scope>
    <source>
        <strain evidence="2 3">YB392</strain>
    </source>
</reference>
<name>A0A371C107_YARLL</name>
<feature type="compositionally biased region" description="Basic residues" evidence="1">
    <location>
        <begin position="196"/>
        <end position="211"/>
    </location>
</feature>
<organism evidence="2 3">
    <name type="scientific">Yarrowia lipolytica</name>
    <name type="common">Candida lipolytica</name>
    <dbReference type="NCBI Taxonomy" id="4952"/>
    <lineage>
        <taxon>Eukaryota</taxon>
        <taxon>Fungi</taxon>
        <taxon>Dikarya</taxon>
        <taxon>Ascomycota</taxon>
        <taxon>Saccharomycotina</taxon>
        <taxon>Dipodascomycetes</taxon>
        <taxon>Dipodascales</taxon>
        <taxon>Dipodascales incertae sedis</taxon>
        <taxon>Yarrowia</taxon>
    </lineage>
</organism>
<feature type="compositionally biased region" description="Polar residues" evidence="1">
    <location>
        <begin position="118"/>
        <end position="138"/>
    </location>
</feature>
<feature type="region of interest" description="Disordered" evidence="1">
    <location>
        <begin position="242"/>
        <end position="261"/>
    </location>
</feature>
<protein>
    <submittedName>
        <fullName evidence="2">Uncharacterized protein</fullName>
    </submittedName>
</protein>
<dbReference type="VEuPathDB" id="FungiDB:YALI1_C25377g"/>
<feature type="region of interest" description="Disordered" evidence="1">
    <location>
        <begin position="179"/>
        <end position="217"/>
    </location>
</feature>
<feature type="compositionally biased region" description="Low complexity" evidence="1">
    <location>
        <begin position="245"/>
        <end position="261"/>
    </location>
</feature>
<dbReference type="AlphaFoldDB" id="A0A371C107"/>
<gene>
    <name evidence="2" type="ORF">B0I71DRAFT_123827</name>
</gene>
<evidence type="ECO:0000313" key="3">
    <source>
        <dbReference type="Proteomes" id="UP000256601"/>
    </source>
</evidence>
<evidence type="ECO:0000256" key="1">
    <source>
        <dbReference type="SAM" id="MobiDB-lite"/>
    </source>
</evidence>
<dbReference type="EMBL" id="KZ859075">
    <property type="protein sequence ID" value="RDW23590.1"/>
    <property type="molecule type" value="Genomic_DNA"/>
</dbReference>
<accession>A0A371C107</accession>
<dbReference type="Proteomes" id="UP000256601">
    <property type="component" value="Unassembled WGS sequence"/>
</dbReference>
<feature type="compositionally biased region" description="Pro residues" evidence="1">
    <location>
        <begin position="141"/>
        <end position="153"/>
    </location>
</feature>
<sequence length="261" mass="28951">MPGLHHDDFGAVVADPSYHHVRLAPLYRNHMFTPFLFLPQCTMPKVRTRRNRKITVNKKSPVVPLVAPDSAPAPTQTARPMSLAEYSVRIGAQRLREQKAQARADAAAAAAAKEVVQPSVSESTSATTDYITPVSSQDPGADPPPTQRGPPQPLTYFRQLFDAKTPYFDGPHIPNALRQRAPWIARDPPKPESSQRHRPGRPRNSARKKPPRPQLTLCESHKSCSHSYCYYRNLHESESESFYGSLSKSPLVPSLAPLAPP</sequence>
<proteinExistence type="predicted"/>
<dbReference type="VEuPathDB" id="FungiDB:YALI0_C18249g"/>
<feature type="region of interest" description="Disordered" evidence="1">
    <location>
        <begin position="112"/>
        <end position="154"/>
    </location>
</feature>